<dbReference type="PANTHER" id="PTHR43137">
    <property type="entry name" value="DIHYDROOROTASE"/>
    <property type="match status" value="1"/>
</dbReference>
<keyword evidence="7 9" id="KW-0862">Zinc</keyword>
<dbReference type="InterPro" id="IPR002195">
    <property type="entry name" value="Dihydroorotase_CS"/>
</dbReference>
<evidence type="ECO:0000313" key="13">
    <source>
        <dbReference type="Proteomes" id="UP000250166"/>
    </source>
</evidence>
<evidence type="ECO:0000256" key="10">
    <source>
        <dbReference type="RuleBase" id="RU003440"/>
    </source>
</evidence>
<dbReference type="Proteomes" id="UP000250166">
    <property type="component" value="Unassembled WGS sequence"/>
</dbReference>
<dbReference type="GO" id="GO:0004151">
    <property type="term" value="F:dihydroorotase activity"/>
    <property type="evidence" value="ECO:0007669"/>
    <property type="project" value="UniProtKB-UniRule"/>
</dbReference>
<feature type="binding site" description="via carbamate group" evidence="9">
    <location>
        <position position="94"/>
    </location>
    <ligand>
        <name>Zn(2+)</name>
        <dbReference type="ChEBI" id="CHEBI:29105"/>
        <label>2</label>
    </ligand>
</feature>
<comment type="similarity">
    <text evidence="3 9 10">Belongs to the metallo-dependent hydrolases superfamily. DHOase family. Class II DHOase subfamily.</text>
</comment>
<feature type="binding site" evidence="9">
    <location>
        <position position="133"/>
    </location>
    <ligand>
        <name>substrate</name>
    </ligand>
</feature>
<evidence type="ECO:0000256" key="8">
    <source>
        <dbReference type="ARBA" id="ARBA00022975"/>
    </source>
</evidence>
<evidence type="ECO:0000256" key="6">
    <source>
        <dbReference type="ARBA" id="ARBA00022801"/>
    </source>
</evidence>
<dbReference type="InterPro" id="IPR006680">
    <property type="entry name" value="Amidohydro-rel"/>
</dbReference>
<dbReference type="GO" id="GO:0005829">
    <property type="term" value="C:cytosol"/>
    <property type="evidence" value="ECO:0007669"/>
    <property type="project" value="TreeGrafter"/>
</dbReference>
<keyword evidence="5 9" id="KW-0479">Metal-binding</keyword>
<comment type="catalytic activity">
    <reaction evidence="9 10">
        <text>(S)-dihydroorotate + H2O = N-carbamoyl-L-aspartate + H(+)</text>
        <dbReference type="Rhea" id="RHEA:24296"/>
        <dbReference type="ChEBI" id="CHEBI:15377"/>
        <dbReference type="ChEBI" id="CHEBI:15378"/>
        <dbReference type="ChEBI" id="CHEBI:30864"/>
        <dbReference type="ChEBI" id="CHEBI:32814"/>
        <dbReference type="EC" id="3.5.2.3"/>
    </reaction>
</comment>
<feature type="binding site" evidence="9">
    <location>
        <position position="167"/>
    </location>
    <ligand>
        <name>Zn(2+)</name>
        <dbReference type="ChEBI" id="CHEBI:29105"/>
        <label>2</label>
    </ligand>
</feature>
<gene>
    <name evidence="9 12" type="primary">pyrC</name>
    <name evidence="12" type="ORF">NCTC13102_01454</name>
</gene>
<evidence type="ECO:0000256" key="7">
    <source>
        <dbReference type="ARBA" id="ARBA00022833"/>
    </source>
</evidence>
<dbReference type="Gene3D" id="3.20.20.140">
    <property type="entry name" value="Metal-dependent hydrolases"/>
    <property type="match status" value="1"/>
</dbReference>
<dbReference type="PROSITE" id="PS00483">
    <property type="entry name" value="DIHYDROOROTASE_2"/>
    <property type="match status" value="1"/>
</dbReference>
<feature type="modified residue" description="N6-carboxylysine" evidence="9">
    <location>
        <position position="94"/>
    </location>
</feature>
<dbReference type="PANTHER" id="PTHR43137:SF1">
    <property type="entry name" value="DIHYDROOROTASE"/>
    <property type="match status" value="1"/>
</dbReference>
<evidence type="ECO:0000256" key="3">
    <source>
        <dbReference type="ARBA" id="ARBA00005631"/>
    </source>
</evidence>
<dbReference type="PIRSF" id="PIRSF001237">
    <property type="entry name" value="DHOdimr"/>
    <property type="match status" value="1"/>
</dbReference>
<dbReference type="EMBL" id="UAWL01000006">
    <property type="protein sequence ID" value="SQB98983.1"/>
    <property type="molecule type" value="Genomic_DNA"/>
</dbReference>
<keyword evidence="8 9" id="KW-0665">Pyrimidine biosynthesis</keyword>
<evidence type="ECO:0000256" key="2">
    <source>
        <dbReference type="ARBA" id="ARBA00004880"/>
    </source>
</evidence>
<feature type="binding site" evidence="9">
    <location>
        <position position="40"/>
    </location>
    <ligand>
        <name>substrate</name>
    </ligand>
</feature>
<evidence type="ECO:0000256" key="5">
    <source>
        <dbReference type="ARBA" id="ARBA00022723"/>
    </source>
</evidence>
<dbReference type="EC" id="3.5.2.3" evidence="4 9"/>
<feature type="binding site" evidence="9">
    <location>
        <position position="239"/>
    </location>
    <ligand>
        <name>Zn(2+)</name>
        <dbReference type="ChEBI" id="CHEBI:29105"/>
        <label>1</label>
    </ligand>
</feature>
<dbReference type="SUPFAM" id="SSF51556">
    <property type="entry name" value="Metallo-dependent hydrolases"/>
    <property type="match status" value="1"/>
</dbReference>
<dbReference type="RefSeq" id="WP_023948385.1">
    <property type="nucleotide sequence ID" value="NZ_JAERIV010000011.1"/>
</dbReference>
<feature type="binding site" evidence="9">
    <location>
        <position position="14"/>
    </location>
    <ligand>
        <name>Zn(2+)</name>
        <dbReference type="ChEBI" id="CHEBI:29105"/>
        <label>1</label>
    </ligand>
</feature>
<name>A0A2X3BEE4_9HELI</name>
<evidence type="ECO:0000313" key="12">
    <source>
        <dbReference type="EMBL" id="SQB98983.1"/>
    </source>
</evidence>
<dbReference type="InterPro" id="IPR032466">
    <property type="entry name" value="Metal_Hydrolase"/>
</dbReference>
<evidence type="ECO:0000256" key="1">
    <source>
        <dbReference type="ARBA" id="ARBA00002368"/>
    </source>
</evidence>
<dbReference type="InterPro" id="IPR004721">
    <property type="entry name" value="DHOdimr"/>
</dbReference>
<evidence type="ECO:0000259" key="11">
    <source>
        <dbReference type="Pfam" id="PF01979"/>
    </source>
</evidence>
<feature type="binding site" evidence="9">
    <location>
        <position position="253"/>
    </location>
    <ligand>
        <name>substrate</name>
    </ligand>
</feature>
<dbReference type="NCBIfam" id="TIGR00856">
    <property type="entry name" value="pyrC_dimer"/>
    <property type="match status" value="1"/>
</dbReference>
<accession>A0A2X3BEE4</accession>
<organism evidence="12 13">
    <name type="scientific">Helicobacter fennelliae</name>
    <dbReference type="NCBI Taxonomy" id="215"/>
    <lineage>
        <taxon>Bacteria</taxon>
        <taxon>Pseudomonadati</taxon>
        <taxon>Campylobacterota</taxon>
        <taxon>Epsilonproteobacteria</taxon>
        <taxon>Campylobacterales</taxon>
        <taxon>Helicobacteraceae</taxon>
        <taxon>Helicobacter</taxon>
    </lineage>
</organism>
<sequence length="346" mass="38724">MQITLTNPLDMHIHFRDHAMLEVVAPYTTKSFVAGVVMPNLNPPITSVALAKSYMRRIQSIDDCFFPICPLYFHEDLSFAELQQCVDSGLRILKLYPKGATTGSEKGVSQILSKKTLEICSIAQDLGMILSIHGESNGFMLDREYEFGEIFASLAHAFPHLKIIIEHMSDHRSIPLLREFKNIYATLTLHHITLDLDSVVGGKLEPHHFCKPTLKTPTDKQKLLELALSADPKVSFGSDSAPHTLESKRNGAAGIFSAPCLLEQLTELFETHNALSNLQAFVSDNAMRNYCLSQWLPPLRQKQITLTKSPQTIPESIDSKDSKEDVIIPFHAGKTIKWSIKQICEV</sequence>
<proteinExistence type="inferred from homology"/>
<protein>
    <recommendedName>
        <fullName evidence="4 9">Dihydroorotase</fullName>
        <shortName evidence="9">DHOase</shortName>
        <ecNumber evidence="4 9">3.5.2.3</ecNumber>
    </recommendedName>
</protein>
<feature type="binding site" evidence="9">
    <location>
        <position position="133"/>
    </location>
    <ligand>
        <name>Zn(2+)</name>
        <dbReference type="ChEBI" id="CHEBI:29105"/>
        <label>2</label>
    </ligand>
</feature>
<feature type="active site" evidence="9">
    <location>
        <position position="239"/>
    </location>
</feature>
<dbReference type="GO" id="GO:0044205">
    <property type="term" value="P:'de novo' UMP biosynthetic process"/>
    <property type="evidence" value="ECO:0007669"/>
    <property type="project" value="UniProtKB-UniRule"/>
</dbReference>
<comment type="function">
    <text evidence="1 9">Catalyzes the reversible cyclization of carbamoyl aspartate to dihydroorotate.</text>
</comment>
<evidence type="ECO:0000256" key="9">
    <source>
        <dbReference type="HAMAP-Rule" id="MF_00219"/>
    </source>
</evidence>
<feature type="binding site" evidence="9">
    <location>
        <begin position="14"/>
        <end position="16"/>
    </location>
    <ligand>
        <name>substrate</name>
    </ligand>
</feature>
<keyword evidence="6 9" id="KW-0378">Hydrolase</keyword>
<feature type="domain" description="Amidohydrolase-related" evidence="11">
    <location>
        <begin position="10"/>
        <end position="277"/>
    </location>
</feature>
<feature type="binding site" evidence="9">
    <location>
        <position position="12"/>
    </location>
    <ligand>
        <name>Zn(2+)</name>
        <dbReference type="ChEBI" id="CHEBI:29105"/>
        <label>1</label>
    </ligand>
</feature>
<dbReference type="Pfam" id="PF01979">
    <property type="entry name" value="Amidohydro_1"/>
    <property type="match status" value="1"/>
</dbReference>
<dbReference type="UniPathway" id="UPA00070">
    <property type="reaction ID" value="UER00117"/>
</dbReference>
<dbReference type="AlphaFoldDB" id="A0A2X3BEE4"/>
<reference evidence="12 13" key="1">
    <citation type="submission" date="2018-06" db="EMBL/GenBank/DDBJ databases">
        <authorList>
            <consortium name="Pathogen Informatics"/>
            <person name="Doyle S."/>
        </authorList>
    </citation>
    <scope>NUCLEOTIDE SEQUENCE [LARGE SCALE GENOMIC DNA]</scope>
    <source>
        <strain evidence="12 13">NCTC13102</strain>
    </source>
</reference>
<comment type="pathway">
    <text evidence="2 9 10">Pyrimidine metabolism; UMP biosynthesis via de novo pathway; (S)-dihydroorotate from bicarbonate: step 3/3.</text>
</comment>
<feature type="binding site" evidence="9">
    <location>
        <position position="243"/>
    </location>
    <ligand>
        <name>substrate</name>
    </ligand>
</feature>
<comment type="caution">
    <text evidence="9">Lacks conserved residue(s) required for the propagation of feature annotation.</text>
</comment>
<comment type="subunit">
    <text evidence="9">Homodimer.</text>
</comment>
<evidence type="ECO:0000256" key="4">
    <source>
        <dbReference type="ARBA" id="ARBA00012860"/>
    </source>
</evidence>
<dbReference type="GO" id="GO:0008270">
    <property type="term" value="F:zinc ion binding"/>
    <property type="evidence" value="ECO:0007669"/>
    <property type="project" value="UniProtKB-UniRule"/>
</dbReference>
<dbReference type="GO" id="GO:0006207">
    <property type="term" value="P:'de novo' pyrimidine nucleobase biosynthetic process"/>
    <property type="evidence" value="ECO:0007669"/>
    <property type="project" value="TreeGrafter"/>
</dbReference>
<feature type="binding site" description="via carbamate group" evidence="9">
    <location>
        <position position="94"/>
    </location>
    <ligand>
        <name>Zn(2+)</name>
        <dbReference type="ChEBI" id="CHEBI:29105"/>
        <label>1</label>
    </ligand>
</feature>
<dbReference type="HAMAP" id="MF_00219">
    <property type="entry name" value="PyrC_classII"/>
    <property type="match status" value="1"/>
</dbReference>
<comment type="cofactor">
    <cofactor evidence="9 10">
        <name>Zn(2+)</name>
        <dbReference type="ChEBI" id="CHEBI:29105"/>
    </cofactor>
    <text evidence="9 10">Binds 2 Zn(2+) ions per subunit.</text>
</comment>